<dbReference type="PANTHER" id="PTHR21614">
    <property type="entry name" value="SHORT COILED COIL PROTEIN"/>
    <property type="match status" value="1"/>
</dbReference>
<dbReference type="SUPFAM" id="SSF47113">
    <property type="entry name" value="Histone-fold"/>
    <property type="match status" value="1"/>
</dbReference>
<evidence type="ECO:0000256" key="1">
    <source>
        <dbReference type="ARBA" id="ARBA00017484"/>
    </source>
</evidence>
<accession>A0AAV5VKV7</accession>
<name>A0AAV5VKV7_9BILA</name>
<feature type="compositionally biased region" description="Pro residues" evidence="2">
    <location>
        <begin position="160"/>
        <end position="190"/>
    </location>
</feature>
<feature type="compositionally biased region" description="Gly residues" evidence="2">
    <location>
        <begin position="75"/>
        <end position="99"/>
    </location>
</feature>
<dbReference type="InterPro" id="IPR009072">
    <property type="entry name" value="Histone-fold"/>
</dbReference>
<organism evidence="4 5">
    <name type="scientific">Pristionchus fissidentatus</name>
    <dbReference type="NCBI Taxonomy" id="1538716"/>
    <lineage>
        <taxon>Eukaryota</taxon>
        <taxon>Metazoa</taxon>
        <taxon>Ecdysozoa</taxon>
        <taxon>Nematoda</taxon>
        <taxon>Chromadorea</taxon>
        <taxon>Rhabditida</taxon>
        <taxon>Rhabditina</taxon>
        <taxon>Diplogasteromorpha</taxon>
        <taxon>Diplogasteroidea</taxon>
        <taxon>Neodiplogasteridae</taxon>
        <taxon>Pristionchus</taxon>
    </lineage>
</organism>
<keyword evidence="5" id="KW-1185">Reference proteome</keyword>
<reference evidence="4" key="1">
    <citation type="submission" date="2023-10" db="EMBL/GenBank/DDBJ databases">
        <title>Genome assembly of Pristionchus species.</title>
        <authorList>
            <person name="Yoshida K."/>
            <person name="Sommer R.J."/>
        </authorList>
    </citation>
    <scope>NUCLEOTIDE SEQUENCE</scope>
    <source>
        <strain evidence="4">RS5133</strain>
    </source>
</reference>
<dbReference type="Proteomes" id="UP001432322">
    <property type="component" value="Unassembled WGS sequence"/>
</dbReference>
<dbReference type="GO" id="GO:0006352">
    <property type="term" value="P:DNA-templated transcription initiation"/>
    <property type="evidence" value="ECO:0007669"/>
    <property type="project" value="InterPro"/>
</dbReference>
<evidence type="ECO:0000313" key="5">
    <source>
        <dbReference type="Proteomes" id="UP001432322"/>
    </source>
</evidence>
<feature type="non-terminal residue" evidence="4">
    <location>
        <position position="1"/>
    </location>
</feature>
<dbReference type="PANTHER" id="PTHR21614:SF0">
    <property type="entry name" value="GEO08385P1"/>
    <property type="match status" value="1"/>
</dbReference>
<feature type="compositionally biased region" description="Low complexity" evidence="2">
    <location>
        <begin position="65"/>
        <end position="74"/>
    </location>
</feature>
<comment type="caution">
    <text evidence="4">The sequence shown here is derived from an EMBL/GenBank/DDBJ whole genome shotgun (WGS) entry which is preliminary data.</text>
</comment>
<dbReference type="InterPro" id="IPR003228">
    <property type="entry name" value="TFIID_TAF12_dom"/>
</dbReference>
<dbReference type="GO" id="GO:0005669">
    <property type="term" value="C:transcription factor TFIID complex"/>
    <property type="evidence" value="ECO:0007669"/>
    <property type="project" value="InterPro"/>
</dbReference>
<dbReference type="AlphaFoldDB" id="A0AAV5VKV7"/>
<dbReference type="Pfam" id="PF03847">
    <property type="entry name" value="TFIID_20kDa"/>
    <property type="match status" value="1"/>
</dbReference>
<feature type="compositionally biased region" description="Pro residues" evidence="2">
    <location>
        <begin position="137"/>
        <end position="148"/>
    </location>
</feature>
<feature type="region of interest" description="Disordered" evidence="2">
    <location>
        <begin position="1"/>
        <end position="196"/>
    </location>
</feature>
<dbReference type="EMBL" id="BTSY01000003">
    <property type="protein sequence ID" value="GMT18585.1"/>
    <property type="molecule type" value="Genomic_DNA"/>
</dbReference>
<dbReference type="GO" id="GO:0005802">
    <property type="term" value="C:trans-Golgi network"/>
    <property type="evidence" value="ECO:0007669"/>
    <property type="project" value="TreeGrafter"/>
</dbReference>
<sequence>QQQQFNPAQVKMEFTSPPSTQPQQLPPPMPQIKMEYNPSNVKMEMPDPSFVLPPTHGPGGGPSPGHGVPHPMQGGPHGGPGGPLGGPGGHPGQHHGPGGPMRMVSMPHNPHGRPGPYPPMARPGFGPPIMVHNNRPMMPPPGQAPPPTTAAGGHPLQQQPQPPQMAPPPQSHAPPPGQGGGGPPPPPPGVNQPVLVQMQPGSNEGVLIEKSKLDDLAREVEPTIVLEEPVKDALLEYTEEFVDELVDRVCRLATHRGNSRLEARDVELVLEQVFSMPRIPRATTFMSNPGGSSNVNEKNPGVVAHNQRVALIKKTLKKI</sequence>
<proteinExistence type="predicted"/>
<evidence type="ECO:0000256" key="2">
    <source>
        <dbReference type="SAM" id="MobiDB-lite"/>
    </source>
</evidence>
<protein>
    <recommendedName>
        <fullName evidence="1">Transcription initiation factor TFIID subunit 12</fullName>
    </recommendedName>
</protein>
<feature type="domain" description="Transcription initiation factor TFIID subunit 12" evidence="3">
    <location>
        <begin position="210"/>
        <end position="276"/>
    </location>
</feature>
<evidence type="ECO:0000259" key="3">
    <source>
        <dbReference type="Pfam" id="PF03847"/>
    </source>
</evidence>
<evidence type="ECO:0000313" key="4">
    <source>
        <dbReference type="EMBL" id="GMT18585.1"/>
    </source>
</evidence>
<gene>
    <name evidence="4" type="ORF">PFISCL1PPCAC_9882</name>
</gene>
<feature type="compositionally biased region" description="Low complexity" evidence="2">
    <location>
        <begin position="149"/>
        <end position="159"/>
    </location>
</feature>
<dbReference type="CDD" id="cd07981">
    <property type="entry name" value="HFD_TAF12"/>
    <property type="match status" value="1"/>
</dbReference>
<dbReference type="Gene3D" id="1.10.20.10">
    <property type="entry name" value="Histone, subunit A"/>
    <property type="match status" value="1"/>
</dbReference>
<dbReference type="GO" id="GO:0046982">
    <property type="term" value="F:protein heterodimerization activity"/>
    <property type="evidence" value="ECO:0007669"/>
    <property type="project" value="InterPro"/>
</dbReference>